<evidence type="ECO:0000256" key="10">
    <source>
        <dbReference type="ARBA" id="ARBA00048721"/>
    </source>
</evidence>
<dbReference type="EC" id="2.7.7.18" evidence="11"/>
<evidence type="ECO:0000256" key="2">
    <source>
        <dbReference type="ARBA" id="ARBA00005019"/>
    </source>
</evidence>
<organism evidence="13 14">
    <name type="scientific">Rhodoblastus acidophilus</name>
    <name type="common">Rhodopseudomonas acidophila</name>
    <dbReference type="NCBI Taxonomy" id="1074"/>
    <lineage>
        <taxon>Bacteria</taxon>
        <taxon>Pseudomonadati</taxon>
        <taxon>Pseudomonadota</taxon>
        <taxon>Alphaproteobacteria</taxon>
        <taxon>Hyphomicrobiales</taxon>
        <taxon>Rhodoblastaceae</taxon>
        <taxon>Rhodoblastus</taxon>
    </lineage>
</organism>
<evidence type="ECO:0000256" key="4">
    <source>
        <dbReference type="ARBA" id="ARBA00022642"/>
    </source>
</evidence>
<gene>
    <name evidence="11" type="primary">nadD</name>
    <name evidence="13" type="ORF">SAMN06265338_102190</name>
</gene>
<evidence type="ECO:0000259" key="12">
    <source>
        <dbReference type="Pfam" id="PF01467"/>
    </source>
</evidence>
<dbReference type="AlphaFoldDB" id="A0A212R008"/>
<reference evidence="14" key="1">
    <citation type="submission" date="2017-06" db="EMBL/GenBank/DDBJ databases">
        <authorList>
            <person name="Varghese N."/>
            <person name="Submissions S."/>
        </authorList>
    </citation>
    <scope>NUCLEOTIDE SEQUENCE [LARGE SCALE GENOMIC DNA]</scope>
    <source>
        <strain evidence="14">DSM 137</strain>
    </source>
</reference>
<dbReference type="Proteomes" id="UP000198418">
    <property type="component" value="Unassembled WGS sequence"/>
</dbReference>
<evidence type="ECO:0000256" key="6">
    <source>
        <dbReference type="ARBA" id="ARBA00022695"/>
    </source>
</evidence>
<keyword evidence="14" id="KW-1185">Reference proteome</keyword>
<evidence type="ECO:0000256" key="9">
    <source>
        <dbReference type="ARBA" id="ARBA00023027"/>
    </source>
</evidence>
<dbReference type="Pfam" id="PF01467">
    <property type="entry name" value="CTP_transf_like"/>
    <property type="match status" value="1"/>
</dbReference>
<keyword evidence="8 11" id="KW-0067">ATP-binding</keyword>
<comment type="pathway">
    <text evidence="2 11">Cofactor biosynthesis; NAD(+) biosynthesis; deamido-NAD(+) from nicotinate D-ribonucleotide: step 1/1.</text>
</comment>
<dbReference type="CDD" id="cd02165">
    <property type="entry name" value="NMNAT"/>
    <property type="match status" value="1"/>
</dbReference>
<keyword evidence="6 11" id="KW-0548">Nucleotidyltransferase</keyword>
<dbReference type="SUPFAM" id="SSF52374">
    <property type="entry name" value="Nucleotidylyl transferase"/>
    <property type="match status" value="1"/>
</dbReference>
<keyword evidence="7 11" id="KW-0547">Nucleotide-binding</keyword>
<dbReference type="GO" id="GO:0009435">
    <property type="term" value="P:NAD+ biosynthetic process"/>
    <property type="evidence" value="ECO:0007669"/>
    <property type="project" value="UniProtKB-UniRule"/>
</dbReference>
<feature type="domain" description="Cytidyltransferase-like" evidence="12">
    <location>
        <begin position="32"/>
        <end position="212"/>
    </location>
</feature>
<dbReference type="PANTHER" id="PTHR39321">
    <property type="entry name" value="NICOTINATE-NUCLEOTIDE ADENYLYLTRANSFERASE-RELATED"/>
    <property type="match status" value="1"/>
</dbReference>
<dbReference type="InterPro" id="IPR004821">
    <property type="entry name" value="Cyt_trans-like"/>
</dbReference>
<dbReference type="PANTHER" id="PTHR39321:SF3">
    <property type="entry name" value="PHOSPHOPANTETHEINE ADENYLYLTRANSFERASE"/>
    <property type="match status" value="1"/>
</dbReference>
<comment type="similarity">
    <text evidence="3 11">Belongs to the NadD family.</text>
</comment>
<comment type="function">
    <text evidence="1 11">Catalyzes the reversible adenylation of nicotinate mononucleotide (NaMN) to nicotinic acid adenine dinucleotide (NaAD).</text>
</comment>
<evidence type="ECO:0000256" key="5">
    <source>
        <dbReference type="ARBA" id="ARBA00022679"/>
    </source>
</evidence>
<keyword evidence="4 11" id="KW-0662">Pyridine nucleotide biosynthesis</keyword>
<evidence type="ECO:0000313" key="14">
    <source>
        <dbReference type="Proteomes" id="UP000198418"/>
    </source>
</evidence>
<dbReference type="NCBIfam" id="TIGR00482">
    <property type="entry name" value="nicotinate (nicotinamide) nucleotide adenylyltransferase"/>
    <property type="match status" value="1"/>
</dbReference>
<evidence type="ECO:0000256" key="1">
    <source>
        <dbReference type="ARBA" id="ARBA00002324"/>
    </source>
</evidence>
<comment type="catalytic activity">
    <reaction evidence="10 11">
        <text>nicotinate beta-D-ribonucleotide + ATP + H(+) = deamido-NAD(+) + diphosphate</text>
        <dbReference type="Rhea" id="RHEA:22860"/>
        <dbReference type="ChEBI" id="CHEBI:15378"/>
        <dbReference type="ChEBI" id="CHEBI:30616"/>
        <dbReference type="ChEBI" id="CHEBI:33019"/>
        <dbReference type="ChEBI" id="CHEBI:57502"/>
        <dbReference type="ChEBI" id="CHEBI:58437"/>
        <dbReference type="EC" id="2.7.7.18"/>
    </reaction>
</comment>
<proteinExistence type="inferred from homology"/>
<dbReference type="OrthoDB" id="5295945at2"/>
<protein>
    <recommendedName>
        <fullName evidence="11">Probable nicotinate-nucleotide adenylyltransferase</fullName>
        <ecNumber evidence="11">2.7.7.18</ecNumber>
    </recommendedName>
    <alternativeName>
        <fullName evidence="11">Deamido-NAD(+) diphosphorylase</fullName>
    </alternativeName>
    <alternativeName>
        <fullName evidence="11">Deamido-NAD(+) pyrophosphorylase</fullName>
    </alternativeName>
    <alternativeName>
        <fullName evidence="11">Nicotinate mononucleotide adenylyltransferase</fullName>
        <shortName evidence="11">NaMN adenylyltransferase</shortName>
    </alternativeName>
</protein>
<name>A0A212R008_RHOAC</name>
<accession>A0A212R008</accession>
<dbReference type="Gene3D" id="3.40.50.620">
    <property type="entry name" value="HUPs"/>
    <property type="match status" value="1"/>
</dbReference>
<evidence type="ECO:0000313" key="13">
    <source>
        <dbReference type="EMBL" id="SNB65311.1"/>
    </source>
</evidence>
<dbReference type="NCBIfam" id="NF000845">
    <property type="entry name" value="PRK00071.2-4"/>
    <property type="match status" value="1"/>
</dbReference>
<dbReference type="InterPro" id="IPR005248">
    <property type="entry name" value="NadD/NMNAT"/>
</dbReference>
<dbReference type="HAMAP" id="MF_00244">
    <property type="entry name" value="NaMN_adenylyltr"/>
    <property type="match status" value="1"/>
</dbReference>
<keyword evidence="5 11" id="KW-0808">Transferase</keyword>
<evidence type="ECO:0000256" key="3">
    <source>
        <dbReference type="ARBA" id="ARBA00009014"/>
    </source>
</evidence>
<dbReference type="EMBL" id="FYDG01000002">
    <property type="protein sequence ID" value="SNB65311.1"/>
    <property type="molecule type" value="Genomic_DNA"/>
</dbReference>
<dbReference type="GO" id="GO:0004515">
    <property type="term" value="F:nicotinate-nucleotide adenylyltransferase activity"/>
    <property type="evidence" value="ECO:0007669"/>
    <property type="project" value="UniProtKB-UniRule"/>
</dbReference>
<evidence type="ECO:0000256" key="11">
    <source>
        <dbReference type="HAMAP-Rule" id="MF_00244"/>
    </source>
</evidence>
<sequence>MATDRPGRDLSPHGETRVIKLPPHAPGMRIGLFGGSFNPPHQGHRLVALTALRRAGLDAVWVMVTPGNPLKDPAQLPPFAQRLADVEKFFRHPRIRVTAFEAPLRVRYSWQTVEFLARRGRGVKFVWVMGADNLAGFHRWRRWRDIANTLPILVVDRPGSTHRAAFGGAAGWFSRARLPEAQAAGLFRRKPPALVLLHGPRSPLSSTQLRQRAP</sequence>
<dbReference type="InterPro" id="IPR014729">
    <property type="entry name" value="Rossmann-like_a/b/a_fold"/>
</dbReference>
<evidence type="ECO:0000256" key="8">
    <source>
        <dbReference type="ARBA" id="ARBA00022840"/>
    </source>
</evidence>
<dbReference type="GO" id="GO:0005524">
    <property type="term" value="F:ATP binding"/>
    <property type="evidence" value="ECO:0007669"/>
    <property type="project" value="UniProtKB-KW"/>
</dbReference>
<evidence type="ECO:0000256" key="7">
    <source>
        <dbReference type="ARBA" id="ARBA00022741"/>
    </source>
</evidence>
<dbReference type="UniPathway" id="UPA00253">
    <property type="reaction ID" value="UER00332"/>
</dbReference>
<keyword evidence="9 11" id="KW-0520">NAD</keyword>